<evidence type="ECO:0000313" key="2">
    <source>
        <dbReference type="Proteomes" id="UP001154265"/>
    </source>
</evidence>
<evidence type="ECO:0000313" key="1">
    <source>
        <dbReference type="EMBL" id="MDG2990184.1"/>
    </source>
</evidence>
<keyword evidence="2" id="KW-1185">Reference proteome</keyword>
<dbReference type="Proteomes" id="UP001154265">
    <property type="component" value="Unassembled WGS sequence"/>
</dbReference>
<dbReference type="EMBL" id="JAKKUT010000002">
    <property type="protein sequence ID" value="MDG2990184.1"/>
    <property type="molecule type" value="Genomic_DNA"/>
</dbReference>
<protein>
    <submittedName>
        <fullName evidence="1">DUF1838 domain-containing protein</fullName>
    </submittedName>
</protein>
<organism evidence="1 2">
    <name type="scientific">Candidatus Synechococcus calcipolaris G9</name>
    <dbReference type="NCBI Taxonomy" id="1497997"/>
    <lineage>
        <taxon>Bacteria</taxon>
        <taxon>Bacillati</taxon>
        <taxon>Cyanobacteriota</taxon>
        <taxon>Cyanophyceae</taxon>
        <taxon>Synechococcales</taxon>
        <taxon>Synechococcaceae</taxon>
        <taxon>Synechococcus</taxon>
    </lineage>
</organism>
<comment type="caution">
    <text evidence="1">The sequence shown here is derived from an EMBL/GenBank/DDBJ whole genome shotgun (WGS) entry which is preliminary data.</text>
</comment>
<gene>
    <name evidence="1" type="ORF">L3556_04420</name>
</gene>
<name>A0ABT6EXG0_9SYNE</name>
<proteinExistence type="predicted"/>
<dbReference type="Pfam" id="PF08894">
    <property type="entry name" value="DUF1838"/>
    <property type="match status" value="1"/>
</dbReference>
<sequence length="279" mass="31640">MTSEAALPLGESRQEMLPARDWVRVRADLSSKTTYIVWQGAIYSFEPGQPRQHLFNIVGMSAARCLAQAEDTWDFMSRELTFYLDPATNAILHQWLNPWLGESVPVVHVANDPVQGCFRRPLPAQVSSTTTTFRFDLFPSYANPLADDPRFADYSPQPLYQAVELFKLAIATADLEDPTPSAIAQVSLAWSRIGPWLPWMKMGARPGQLIYSATGQKVLKINDLPQLLQEQIRDRLPQYQEAPSQLNDGEDMTSWLYFRQHFEAYLRGDIFPIGETQSS</sequence>
<reference evidence="1" key="1">
    <citation type="journal article" date="2022" name="Genome Biol. Evol.">
        <title>A New Gene Family Diagnostic for Intracellular Biomineralization of Amorphous Ca Carbonates by Cyanobacteria.</title>
        <authorList>
            <person name="Benzerara K."/>
            <person name="Duprat E."/>
            <person name="Bitard-Feildel T."/>
            <person name="Caumes G."/>
            <person name="Cassier-Chauvat C."/>
            <person name="Chauvat F."/>
            <person name="Dezi M."/>
            <person name="Diop S.I."/>
            <person name="Gaschignard G."/>
            <person name="Gorgen S."/>
            <person name="Gugger M."/>
            <person name="Lopez-Garcia P."/>
            <person name="Millet M."/>
            <person name="Skouri-Panet F."/>
            <person name="Moreira D."/>
            <person name="Callebaut I."/>
        </authorList>
    </citation>
    <scope>NUCLEOTIDE SEQUENCE</scope>
    <source>
        <strain evidence="1">G9</strain>
    </source>
</reference>
<dbReference type="RefSeq" id="WP_277866098.1">
    <property type="nucleotide sequence ID" value="NZ_JAKKUT010000002.1"/>
</dbReference>
<reference evidence="1" key="2">
    <citation type="submission" date="2022-01" db="EMBL/GenBank/DDBJ databases">
        <authorList>
            <person name="Zivanovic Y."/>
            <person name="Moreira D."/>
            <person name="Lopez-Garcia P."/>
        </authorList>
    </citation>
    <scope>NUCLEOTIDE SEQUENCE</scope>
    <source>
        <strain evidence="1">G9</strain>
    </source>
</reference>
<dbReference type="InterPro" id="IPR014990">
    <property type="entry name" value="DUF1838"/>
</dbReference>
<accession>A0ABT6EXG0</accession>